<evidence type="ECO:0000313" key="2">
    <source>
        <dbReference type="EMBL" id="GID51411.1"/>
    </source>
</evidence>
<dbReference type="EMBL" id="BOMF01000182">
    <property type="protein sequence ID" value="GID51411.1"/>
    <property type="molecule type" value="Genomic_DNA"/>
</dbReference>
<comment type="caution">
    <text evidence="2">The sequence shown here is derived from an EMBL/GenBank/DDBJ whole genome shotgun (WGS) entry which is preliminary data.</text>
</comment>
<organism evidence="2">
    <name type="scientific">Actinoplanes campanulatus</name>
    <dbReference type="NCBI Taxonomy" id="113559"/>
    <lineage>
        <taxon>Bacteria</taxon>
        <taxon>Bacillati</taxon>
        <taxon>Actinomycetota</taxon>
        <taxon>Actinomycetes</taxon>
        <taxon>Micromonosporales</taxon>
        <taxon>Micromonosporaceae</taxon>
        <taxon>Actinoplanes</taxon>
    </lineage>
</organism>
<sequence>MATDKTFVWGFECPDRAWGLGDAIGQVLASVAGIAVSSIAVITVYLIFAMPRGRANGLTFTAG</sequence>
<gene>
    <name evidence="2" type="ORF">Aca07nite_86860</name>
</gene>
<name>A0ABQ3WYQ3_9ACTN</name>
<keyword evidence="1" id="KW-0812">Transmembrane</keyword>
<keyword evidence="1" id="KW-1133">Transmembrane helix</keyword>
<protein>
    <submittedName>
        <fullName evidence="2">Uncharacterized protein</fullName>
    </submittedName>
</protein>
<keyword evidence="1" id="KW-0472">Membrane</keyword>
<proteinExistence type="predicted"/>
<reference evidence="2" key="1">
    <citation type="submission" date="2021-01" db="EMBL/GenBank/DDBJ databases">
        <title>Whole genome shotgun sequence of Actinoplanes capillaceus NBRC 16408.</title>
        <authorList>
            <person name="Komaki H."/>
            <person name="Tamura T."/>
        </authorList>
    </citation>
    <scope>NUCLEOTIDE SEQUENCE [LARGE SCALE GENOMIC DNA]</scope>
    <source>
        <strain evidence="2">NBRC 16408</strain>
    </source>
</reference>
<evidence type="ECO:0000256" key="1">
    <source>
        <dbReference type="SAM" id="Phobius"/>
    </source>
</evidence>
<accession>A0ABQ3WYQ3</accession>
<feature type="transmembrane region" description="Helical" evidence="1">
    <location>
        <begin position="27"/>
        <end position="48"/>
    </location>
</feature>
<dbReference type="RefSeq" id="WP_344254398.1">
    <property type="nucleotide sequence ID" value="NZ_BAAAGQ010000060.1"/>
</dbReference>